<feature type="transmembrane region" description="Helical" evidence="2">
    <location>
        <begin position="338"/>
        <end position="360"/>
    </location>
</feature>
<name>U5EPP0_9DIPT</name>
<feature type="compositionally biased region" description="Low complexity" evidence="1">
    <location>
        <begin position="169"/>
        <end position="178"/>
    </location>
</feature>
<proteinExistence type="evidence at transcript level"/>
<dbReference type="EMBL" id="GANO01003642">
    <property type="protein sequence ID" value="JAB56229.1"/>
    <property type="molecule type" value="mRNA"/>
</dbReference>
<feature type="transmembrane region" description="Helical" evidence="2">
    <location>
        <begin position="265"/>
        <end position="284"/>
    </location>
</feature>
<accession>U5EPP0</accession>
<evidence type="ECO:0000313" key="3">
    <source>
        <dbReference type="EMBL" id="JAB56229.1"/>
    </source>
</evidence>
<feature type="transmembrane region" description="Helical" evidence="2">
    <location>
        <begin position="125"/>
        <end position="150"/>
    </location>
</feature>
<organism evidence="3">
    <name type="scientific">Corethrella appendiculata</name>
    <dbReference type="NCBI Taxonomy" id="1370023"/>
    <lineage>
        <taxon>Eukaryota</taxon>
        <taxon>Metazoa</taxon>
        <taxon>Ecdysozoa</taxon>
        <taxon>Arthropoda</taxon>
        <taxon>Hexapoda</taxon>
        <taxon>Insecta</taxon>
        <taxon>Pterygota</taxon>
        <taxon>Neoptera</taxon>
        <taxon>Endopterygota</taxon>
        <taxon>Diptera</taxon>
        <taxon>Nematocera</taxon>
        <taxon>Culicoidea</taxon>
        <taxon>Chaoboridae</taxon>
        <taxon>Corethrella</taxon>
    </lineage>
</organism>
<feature type="transmembrane region" description="Helical" evidence="2">
    <location>
        <begin position="236"/>
        <end position="253"/>
    </location>
</feature>
<feature type="region of interest" description="Disordered" evidence="1">
    <location>
        <begin position="159"/>
        <end position="181"/>
    </location>
</feature>
<dbReference type="AlphaFoldDB" id="U5EPP0"/>
<protein>
    <submittedName>
        <fullName evidence="3">Putative heparan-alpha-glucosaminide n-acetyltransferase</fullName>
    </submittedName>
</protein>
<feature type="transmembrane region" description="Helical" evidence="2">
    <location>
        <begin position="296"/>
        <end position="317"/>
    </location>
</feature>
<evidence type="ECO:0000256" key="2">
    <source>
        <dbReference type="SAM" id="Phobius"/>
    </source>
</evidence>
<keyword evidence="2" id="KW-0472">Membrane</keyword>
<keyword evidence="3" id="KW-0808">Transferase</keyword>
<dbReference type="GO" id="GO:0016740">
    <property type="term" value="F:transferase activity"/>
    <property type="evidence" value="ECO:0007669"/>
    <property type="project" value="UniProtKB-KW"/>
</dbReference>
<feature type="transmembrane region" description="Helical" evidence="2">
    <location>
        <begin position="422"/>
        <end position="444"/>
    </location>
</feature>
<sequence length="584" mass="67358">MFEYTEQYFNGLNLWKLRVDHAYVNVTIKQPHNYYLFSLSEECDKCPYTKLQKLTYSKKPLIVNVDTERKVSWRIFDQDIGDYDFNNVTAFCEFEPKLGEFGVYDLKIDRDNGCDFVTKKDPVSIYLPFLSVFLIICAIIIVGILGKYFYRKRSQLKRTRQNDNDSPKHLSPSSSQSLDNEKAFEEQQKIVKKRLKSLDTFRGIAISLMIFVNTGGGRYWWIEHAPWNGLHIADLVFPWFLFIMGVCIPISIKSQINKNIQKKKILWNIFVRSLKLFFLGLILNSQGGPHYSQLRIFGVLQRFAIAYLVVSSIHLYLTKTITMVPQNPIAKEIFDILLLLKHWLIMIGIVILHLGISFLLHVPGCPSGYLGPGGVHEMLKNYNCTGGAAGYIDRLILGEKHLYQHPTAKSVYNTELPFDPEGLFGCLLTIFHAFIGLQCGNIIIIYTESKSRIKRWLIWAVILGLLGGALCGFSKNDGIIPINKNLWSLSYVFVTTSLAFILLTICYYLIDIKGVWSGAPFIYPGMNAIIMYFGHEVFHQAFPWHWKIGAMNTHFVLLLLALWNTFLWNLTAYYLYKRKIFFNV</sequence>
<feature type="transmembrane region" description="Helical" evidence="2">
    <location>
        <begin position="487"/>
        <end position="510"/>
    </location>
</feature>
<feature type="transmembrane region" description="Helical" evidence="2">
    <location>
        <begin position="515"/>
        <end position="535"/>
    </location>
</feature>
<keyword evidence="2" id="KW-1133">Transmembrane helix</keyword>
<dbReference type="PANTHER" id="PTHR31061:SF24">
    <property type="entry name" value="LD22376P"/>
    <property type="match status" value="1"/>
</dbReference>
<feature type="transmembrane region" description="Helical" evidence="2">
    <location>
        <begin position="201"/>
        <end position="221"/>
    </location>
</feature>
<feature type="transmembrane region" description="Helical" evidence="2">
    <location>
        <begin position="456"/>
        <end position="475"/>
    </location>
</feature>
<evidence type="ECO:0000256" key="1">
    <source>
        <dbReference type="SAM" id="MobiDB-lite"/>
    </source>
</evidence>
<feature type="transmembrane region" description="Helical" evidence="2">
    <location>
        <begin position="555"/>
        <end position="576"/>
    </location>
</feature>
<reference evidence="3" key="1">
    <citation type="journal article" date="2014" name="Insect Biochem. Mol. Biol.">
        <title>An insight into the sialome of the frog biting fly, Corethrella appendiculata.</title>
        <authorList>
            <person name="Ribeiro J.M.C."/>
            <person name="Chagas A.C."/>
            <person name="Pham V.M."/>
            <person name="Lounibos L.P."/>
            <person name="Calvo E."/>
        </authorList>
    </citation>
    <scope>NUCLEOTIDE SEQUENCE</scope>
    <source>
        <tissue evidence="3">Salivary glands</tissue>
    </source>
</reference>
<dbReference type="PANTHER" id="PTHR31061">
    <property type="entry name" value="LD22376P"/>
    <property type="match status" value="1"/>
</dbReference>
<keyword evidence="2" id="KW-0812">Transmembrane</keyword>